<dbReference type="SUPFAM" id="SSF52540">
    <property type="entry name" value="P-loop containing nucleoside triphosphate hydrolases"/>
    <property type="match status" value="1"/>
</dbReference>
<evidence type="ECO:0000313" key="11">
    <source>
        <dbReference type="EMBL" id="KAH9290499.1"/>
    </source>
</evidence>
<dbReference type="InterPro" id="IPR027417">
    <property type="entry name" value="P-loop_NTPase"/>
</dbReference>
<dbReference type="Proteomes" id="UP000824469">
    <property type="component" value="Unassembled WGS sequence"/>
</dbReference>
<keyword evidence="5 9" id="KW-1133">Transmembrane helix</keyword>
<evidence type="ECO:0000256" key="5">
    <source>
        <dbReference type="ARBA" id="ARBA00022989"/>
    </source>
</evidence>
<evidence type="ECO:0000256" key="7">
    <source>
        <dbReference type="ARBA" id="ARBA00023180"/>
    </source>
</evidence>
<dbReference type="Pfam" id="PF00005">
    <property type="entry name" value="ABC_tran"/>
    <property type="match status" value="1"/>
</dbReference>
<comment type="similarity">
    <text evidence="1">Belongs to the ABC transporter superfamily. ABCB family. Multidrug resistance exporter (TC 3.A.1.201) subfamily.</text>
</comment>
<evidence type="ECO:0000256" key="4">
    <source>
        <dbReference type="ARBA" id="ARBA00022737"/>
    </source>
</evidence>
<dbReference type="Gene3D" id="1.20.1560.10">
    <property type="entry name" value="ABC transporter type 1, transmembrane domain"/>
    <property type="match status" value="2"/>
</dbReference>
<evidence type="ECO:0000256" key="1">
    <source>
        <dbReference type="ARBA" id="ARBA00007577"/>
    </source>
</evidence>
<evidence type="ECO:0000256" key="8">
    <source>
        <dbReference type="SAM" id="MobiDB-lite"/>
    </source>
</evidence>
<evidence type="ECO:0000256" key="6">
    <source>
        <dbReference type="ARBA" id="ARBA00023136"/>
    </source>
</evidence>
<keyword evidence="7" id="KW-0325">Glycoprotein</keyword>
<feature type="region of interest" description="Disordered" evidence="8">
    <location>
        <begin position="277"/>
        <end position="352"/>
    </location>
</feature>
<dbReference type="PANTHER" id="PTHR45136">
    <property type="entry name" value="ABC TRANSPORTER DOMAIN-CONTAINING PROTEIN"/>
    <property type="match status" value="1"/>
</dbReference>
<protein>
    <recommendedName>
        <fullName evidence="10">ABC transmembrane type-1 domain-containing protein</fullName>
    </recommendedName>
</protein>
<feature type="domain" description="ABC transmembrane type-1" evidence="10">
    <location>
        <begin position="1"/>
        <end position="133"/>
    </location>
</feature>
<evidence type="ECO:0000313" key="12">
    <source>
        <dbReference type="Proteomes" id="UP000824469"/>
    </source>
</evidence>
<dbReference type="GO" id="GO:0016020">
    <property type="term" value="C:membrane"/>
    <property type="evidence" value="ECO:0007669"/>
    <property type="project" value="InterPro"/>
</dbReference>
<dbReference type="GO" id="GO:0140359">
    <property type="term" value="F:ABC-type transporter activity"/>
    <property type="evidence" value="ECO:0007669"/>
    <property type="project" value="InterPro"/>
</dbReference>
<keyword evidence="12" id="KW-1185">Reference proteome</keyword>
<keyword evidence="2" id="KW-0813">Transport</keyword>
<keyword evidence="3 9" id="KW-0812">Transmembrane</keyword>
<feature type="non-terminal residue" evidence="11">
    <location>
        <position position="474"/>
    </location>
</feature>
<name>A0AA38F2Y8_TAXCH</name>
<evidence type="ECO:0000259" key="10">
    <source>
        <dbReference type="PROSITE" id="PS50929"/>
    </source>
</evidence>
<dbReference type="PROSITE" id="PS50929">
    <property type="entry name" value="ABC_TM1F"/>
    <property type="match status" value="1"/>
</dbReference>
<gene>
    <name evidence="11" type="ORF">KI387_034616</name>
</gene>
<feature type="compositionally biased region" description="Polar residues" evidence="8">
    <location>
        <begin position="400"/>
        <end position="409"/>
    </location>
</feature>
<dbReference type="InterPro" id="IPR036640">
    <property type="entry name" value="ABC1_TM_sf"/>
</dbReference>
<feature type="compositionally biased region" description="Polar residues" evidence="8">
    <location>
        <begin position="372"/>
        <end position="383"/>
    </location>
</feature>
<organism evidence="11 12">
    <name type="scientific">Taxus chinensis</name>
    <name type="common">Chinese yew</name>
    <name type="synonym">Taxus wallichiana var. chinensis</name>
    <dbReference type="NCBI Taxonomy" id="29808"/>
    <lineage>
        <taxon>Eukaryota</taxon>
        <taxon>Viridiplantae</taxon>
        <taxon>Streptophyta</taxon>
        <taxon>Embryophyta</taxon>
        <taxon>Tracheophyta</taxon>
        <taxon>Spermatophyta</taxon>
        <taxon>Pinopsida</taxon>
        <taxon>Pinidae</taxon>
        <taxon>Conifers II</taxon>
        <taxon>Cupressales</taxon>
        <taxon>Taxaceae</taxon>
        <taxon>Taxus</taxon>
    </lineage>
</organism>
<evidence type="ECO:0000256" key="9">
    <source>
        <dbReference type="SAM" id="Phobius"/>
    </source>
</evidence>
<feature type="transmembrane region" description="Helical" evidence="9">
    <location>
        <begin position="20"/>
        <end position="46"/>
    </location>
</feature>
<comment type="caution">
    <text evidence="11">The sequence shown here is derived from an EMBL/GenBank/DDBJ whole genome shotgun (WGS) entry which is preliminary data.</text>
</comment>
<feature type="non-terminal residue" evidence="11">
    <location>
        <position position="1"/>
    </location>
</feature>
<dbReference type="Pfam" id="PF00664">
    <property type="entry name" value="ABC_membrane"/>
    <property type="match status" value="1"/>
</dbReference>
<keyword evidence="6 9" id="KW-0472">Membrane</keyword>
<feature type="compositionally biased region" description="Basic residues" evidence="8">
    <location>
        <begin position="322"/>
        <end position="331"/>
    </location>
</feature>
<dbReference type="AlphaFoldDB" id="A0AA38F2Y8"/>
<dbReference type="InterPro" id="IPR003439">
    <property type="entry name" value="ABC_transporter-like_ATP-bd"/>
</dbReference>
<dbReference type="GO" id="GO:0005524">
    <property type="term" value="F:ATP binding"/>
    <property type="evidence" value="ECO:0007669"/>
    <property type="project" value="InterPro"/>
</dbReference>
<dbReference type="PANTHER" id="PTHR45136:SF2">
    <property type="entry name" value="ABC TRANSPORTER DOMAIN-CONTAINING PROTEIN"/>
    <property type="match status" value="1"/>
</dbReference>
<dbReference type="InterPro" id="IPR011527">
    <property type="entry name" value="ABC1_TM_dom"/>
</dbReference>
<evidence type="ECO:0000256" key="3">
    <source>
        <dbReference type="ARBA" id="ARBA00022692"/>
    </source>
</evidence>
<feature type="region of interest" description="Disordered" evidence="8">
    <location>
        <begin position="372"/>
        <end position="409"/>
    </location>
</feature>
<proteinExistence type="inferred from homology"/>
<dbReference type="GO" id="GO:0016887">
    <property type="term" value="F:ATP hydrolysis activity"/>
    <property type="evidence" value="ECO:0007669"/>
    <property type="project" value="InterPro"/>
</dbReference>
<dbReference type="SUPFAM" id="SSF90123">
    <property type="entry name" value="ABC transporter transmembrane region"/>
    <property type="match status" value="1"/>
</dbReference>
<accession>A0AA38F2Y8</accession>
<reference evidence="11 12" key="1">
    <citation type="journal article" date="2021" name="Nat. Plants">
        <title>The Taxus genome provides insights into paclitaxel biosynthesis.</title>
        <authorList>
            <person name="Xiong X."/>
            <person name="Gou J."/>
            <person name="Liao Q."/>
            <person name="Li Y."/>
            <person name="Zhou Q."/>
            <person name="Bi G."/>
            <person name="Li C."/>
            <person name="Du R."/>
            <person name="Wang X."/>
            <person name="Sun T."/>
            <person name="Guo L."/>
            <person name="Liang H."/>
            <person name="Lu P."/>
            <person name="Wu Y."/>
            <person name="Zhang Z."/>
            <person name="Ro D.K."/>
            <person name="Shang Y."/>
            <person name="Huang S."/>
            <person name="Yan J."/>
        </authorList>
    </citation>
    <scope>NUCLEOTIDE SEQUENCE [LARGE SCALE GENOMIC DNA]</scope>
    <source>
        <strain evidence="11">Ta-2019</strain>
    </source>
</reference>
<dbReference type="Gene3D" id="3.40.50.300">
    <property type="entry name" value="P-loop containing nucleotide triphosphate hydrolases"/>
    <property type="match status" value="1"/>
</dbReference>
<dbReference type="EMBL" id="JAHRHJ020003813">
    <property type="protein sequence ID" value="KAH9290499.1"/>
    <property type="molecule type" value="Genomic_DNA"/>
</dbReference>
<keyword evidence="4" id="KW-0677">Repeat</keyword>
<sequence>VPNFLMNTSLFVFSYATSFYLSWKLALVAFLLLALLVIPGLMYGWILMGFASKLHTEYNKSGIIVEQALSSIRTMYCFVGEKRTLDNYSTALDELVKLGVKQGLTKGLATGSNGASFAIWSFLSWYASRLVIALGTALPNLKYFSAAFVSTRRISEMNERVPDIDCDDNRGEVMEKVYGELDFKNVGFAYPSRPHTKVLHNFYLIIPGGQTVALVGSSGSGKSIVIALLERFYDPDAGDITIQAIITDTFQRQSEAITRRQRTVKATAAAFVRKAHGKFSSVQGQSKRNNRGKWPRRSLATDGDEGEDVKQFFSDDEESQHRRLTQKKRRAPSSLPETSVDMDVGNGEEPDYYYDEEAGEDIQSAEYNQAEASRESTNASPGNARNAKRLAWGKGDARSHTNNGSVRNAHAMTSRTTYAAKMVDYLLAKSRQEKETQFDIHFTLLPFEDEEKFPSLKRPYLSCQPTVTVKHICK</sequence>
<evidence type="ECO:0000256" key="2">
    <source>
        <dbReference type="ARBA" id="ARBA00022448"/>
    </source>
</evidence>